<reference evidence="2 3" key="1">
    <citation type="submission" date="2015-04" db="EMBL/GenBank/DDBJ databases">
        <title>Complete genome sequence of Schizopora paradoxa KUC8140, a cosmopolitan wood degrader in East Asia.</title>
        <authorList>
            <consortium name="DOE Joint Genome Institute"/>
            <person name="Min B."/>
            <person name="Park H."/>
            <person name="Jang Y."/>
            <person name="Kim J.-J."/>
            <person name="Kim K.H."/>
            <person name="Pangilinan J."/>
            <person name="Lipzen A."/>
            <person name="Riley R."/>
            <person name="Grigoriev I.V."/>
            <person name="Spatafora J.W."/>
            <person name="Choi I.-G."/>
        </authorList>
    </citation>
    <scope>NUCLEOTIDE SEQUENCE [LARGE SCALE GENOMIC DNA]</scope>
    <source>
        <strain evidence="2 3">KUC8140</strain>
    </source>
</reference>
<gene>
    <name evidence="2" type="ORF">SCHPADRAFT_204449</name>
</gene>
<proteinExistence type="predicted"/>
<evidence type="ECO:0000313" key="3">
    <source>
        <dbReference type="Proteomes" id="UP000053477"/>
    </source>
</evidence>
<accession>A0A0H2RXR9</accession>
<dbReference type="EMBL" id="KQ085914">
    <property type="protein sequence ID" value="KLO16559.1"/>
    <property type="molecule type" value="Genomic_DNA"/>
</dbReference>
<name>A0A0H2RXR9_9AGAM</name>
<evidence type="ECO:0000313" key="2">
    <source>
        <dbReference type="EMBL" id="KLO16559.1"/>
    </source>
</evidence>
<dbReference type="InParanoid" id="A0A0H2RXR9"/>
<dbReference type="AlphaFoldDB" id="A0A0H2RXR9"/>
<feature type="region of interest" description="Disordered" evidence="1">
    <location>
        <begin position="102"/>
        <end position="127"/>
    </location>
</feature>
<protein>
    <submittedName>
        <fullName evidence="2">Uncharacterized protein</fullName>
    </submittedName>
</protein>
<evidence type="ECO:0000256" key="1">
    <source>
        <dbReference type="SAM" id="MobiDB-lite"/>
    </source>
</evidence>
<feature type="compositionally biased region" description="Basic and acidic residues" evidence="1">
    <location>
        <begin position="102"/>
        <end position="118"/>
    </location>
</feature>
<keyword evidence="3" id="KW-1185">Reference proteome</keyword>
<dbReference type="OrthoDB" id="3063345at2759"/>
<organism evidence="2 3">
    <name type="scientific">Schizopora paradoxa</name>
    <dbReference type="NCBI Taxonomy" id="27342"/>
    <lineage>
        <taxon>Eukaryota</taxon>
        <taxon>Fungi</taxon>
        <taxon>Dikarya</taxon>
        <taxon>Basidiomycota</taxon>
        <taxon>Agaricomycotina</taxon>
        <taxon>Agaricomycetes</taxon>
        <taxon>Hymenochaetales</taxon>
        <taxon>Schizoporaceae</taxon>
        <taxon>Schizopora</taxon>
    </lineage>
</organism>
<feature type="region of interest" description="Disordered" evidence="1">
    <location>
        <begin position="43"/>
        <end position="73"/>
    </location>
</feature>
<dbReference type="Proteomes" id="UP000053477">
    <property type="component" value="Unassembled WGS sequence"/>
</dbReference>
<sequence>MLLSASAFRPSKCPYCAKSLKNDSAVRRHIPHRPQCQAAHIRKLNEPLNQMGSPRRRVRERNEQDSRKKQRKTFSVTKLVKDVLSDDMATDVGVEIVAHDGSKRTRVDLQPKPPRREPPPGGGSLMVVDNATRMEEEESLAGSCELSVEKSLTTRDAGEWHGSDDEEGLAECISQLKIDAEYLREAAQIIEDQLPFRNRLWIRSMVKLGIGKAASSLVSDVRWAEKTGKTRARTWAENNQELRRSKNLMGYQFDVANQGSLSRSLPTSPM</sequence>